<proteinExistence type="predicted"/>
<keyword evidence="2" id="KW-1185">Reference proteome</keyword>
<sequence>MLDLELTPDGKLFCGGENYEHLRSCRHQMSDYGIRPEEIETLAKKASGDLPAV</sequence>
<reference evidence="1 2" key="1">
    <citation type="submission" date="2016-09" db="EMBL/GenBank/DDBJ databases">
        <title>Complete genome of Desulfosporosinus sp. OL.</title>
        <authorList>
            <person name="Mardanov A."/>
            <person name="Beletsky A."/>
            <person name="Panova A."/>
            <person name="Karnachuk O."/>
            <person name="Ravin N."/>
        </authorList>
    </citation>
    <scope>NUCLEOTIDE SEQUENCE [LARGE SCALE GENOMIC DNA]</scope>
    <source>
        <strain evidence="1 2">OL</strain>
    </source>
</reference>
<dbReference type="EMBL" id="MLBF01000079">
    <property type="protein sequence ID" value="OLN26352.1"/>
    <property type="molecule type" value="Genomic_DNA"/>
</dbReference>
<dbReference type="AlphaFoldDB" id="A0A1Q8QGE8"/>
<gene>
    <name evidence="1" type="ORF">DSOL_5012</name>
</gene>
<comment type="caution">
    <text evidence="1">The sequence shown here is derived from an EMBL/GenBank/DDBJ whole genome shotgun (WGS) entry which is preliminary data.</text>
</comment>
<name>A0A1Q8QGE8_9FIRM</name>
<dbReference type="Proteomes" id="UP000186102">
    <property type="component" value="Unassembled WGS sequence"/>
</dbReference>
<organism evidence="1 2">
    <name type="scientific">Desulfosporosinus metallidurans</name>
    <dbReference type="NCBI Taxonomy" id="1888891"/>
    <lineage>
        <taxon>Bacteria</taxon>
        <taxon>Bacillati</taxon>
        <taxon>Bacillota</taxon>
        <taxon>Clostridia</taxon>
        <taxon>Eubacteriales</taxon>
        <taxon>Desulfitobacteriaceae</taxon>
        <taxon>Desulfosporosinus</taxon>
    </lineage>
</organism>
<evidence type="ECO:0000313" key="1">
    <source>
        <dbReference type="EMBL" id="OLN26352.1"/>
    </source>
</evidence>
<protein>
    <submittedName>
        <fullName evidence="1">Uncharacterized protein</fullName>
    </submittedName>
</protein>
<accession>A0A1Q8QGE8</accession>
<evidence type="ECO:0000313" key="2">
    <source>
        <dbReference type="Proteomes" id="UP000186102"/>
    </source>
</evidence>